<dbReference type="AlphaFoldDB" id="U5DMR8"/>
<dbReference type="SUPFAM" id="SSF50242">
    <property type="entry name" value="TIMP-like"/>
    <property type="match status" value="1"/>
</dbReference>
<dbReference type="InterPro" id="IPR008993">
    <property type="entry name" value="TIMP-like_OB-fold"/>
</dbReference>
<proteinExistence type="predicted"/>
<reference evidence="2 3" key="1">
    <citation type="submission" date="2013-05" db="EMBL/GenBank/DDBJ databases">
        <title>Draft genome sequence of Rubidibacter lacunae KORDI 51-2.</title>
        <authorList>
            <person name="Choi D.H."/>
            <person name="Noh J.H."/>
            <person name="Kwon K.-K."/>
            <person name="Lee J.-H."/>
            <person name="Ryu J.-Y."/>
        </authorList>
    </citation>
    <scope>NUCLEOTIDE SEQUENCE [LARGE SCALE GENOMIC DNA]</scope>
    <source>
        <strain evidence="2 3">KORDI 51-2</strain>
    </source>
</reference>
<protein>
    <recommendedName>
        <fullName evidence="4">Tissue inhibitor of metalloproteinase</fullName>
    </recommendedName>
</protein>
<dbReference type="InParanoid" id="U5DMR8"/>
<name>U5DMR8_9CHRO</name>
<feature type="chain" id="PRO_5004658937" description="Tissue inhibitor of metalloproteinase" evidence="1">
    <location>
        <begin position="25"/>
        <end position="168"/>
    </location>
</feature>
<dbReference type="RefSeq" id="WP_022606043.1">
    <property type="nucleotide sequence ID" value="NZ_ASSJ01000036.1"/>
</dbReference>
<dbReference type="EMBL" id="ASSJ01000036">
    <property type="protein sequence ID" value="ERN41909.1"/>
    <property type="molecule type" value="Genomic_DNA"/>
</dbReference>
<sequence>MKNFLVRFTVALVLMLLGAPAALACSCLAFPHTLEEGVLRGVEEADAVFLARVTSMEDMEESRLGFPVRRVSFELLENFKGVEASDTYLVTNLSSAACGYSGFEVGAEFLVYASRNLEGELGTGLCQRTARSAGATDEIQLLREYIEHSEVGLPNTNSQNDGPACGQK</sequence>
<gene>
    <name evidence="2" type="ORF">KR51_00014410</name>
</gene>
<keyword evidence="3" id="KW-1185">Reference proteome</keyword>
<keyword evidence="1" id="KW-0732">Signal</keyword>
<dbReference type="OrthoDB" id="156251at2"/>
<evidence type="ECO:0000313" key="3">
    <source>
        <dbReference type="Proteomes" id="UP000016960"/>
    </source>
</evidence>
<dbReference type="PROSITE" id="PS51257">
    <property type="entry name" value="PROKAR_LIPOPROTEIN"/>
    <property type="match status" value="1"/>
</dbReference>
<dbReference type="Gene3D" id="2.40.50.120">
    <property type="match status" value="1"/>
</dbReference>
<feature type="signal peptide" evidence="1">
    <location>
        <begin position="1"/>
        <end position="24"/>
    </location>
</feature>
<accession>U5DMR8</accession>
<dbReference type="Proteomes" id="UP000016960">
    <property type="component" value="Unassembled WGS sequence"/>
</dbReference>
<evidence type="ECO:0000313" key="2">
    <source>
        <dbReference type="EMBL" id="ERN41909.1"/>
    </source>
</evidence>
<comment type="caution">
    <text evidence="2">The sequence shown here is derived from an EMBL/GenBank/DDBJ whole genome shotgun (WGS) entry which is preliminary data.</text>
</comment>
<organism evidence="2 3">
    <name type="scientific">Rubidibacter lacunae KORDI 51-2</name>
    <dbReference type="NCBI Taxonomy" id="582515"/>
    <lineage>
        <taxon>Bacteria</taxon>
        <taxon>Bacillati</taxon>
        <taxon>Cyanobacteriota</taxon>
        <taxon>Cyanophyceae</taxon>
        <taxon>Oscillatoriophycideae</taxon>
        <taxon>Chroococcales</taxon>
        <taxon>Aphanothecaceae</taxon>
        <taxon>Rubidibacter</taxon>
    </lineage>
</organism>
<evidence type="ECO:0000256" key="1">
    <source>
        <dbReference type="SAM" id="SignalP"/>
    </source>
</evidence>
<evidence type="ECO:0008006" key="4">
    <source>
        <dbReference type="Google" id="ProtNLM"/>
    </source>
</evidence>